<feature type="transmembrane region" description="Helical" evidence="1">
    <location>
        <begin position="639"/>
        <end position="659"/>
    </location>
</feature>
<dbReference type="OrthoDB" id="8299140at2759"/>
<dbReference type="AlphaFoldDB" id="A0A226D8R2"/>
<dbReference type="EMBL" id="LNIX01000030">
    <property type="protein sequence ID" value="OXA41278.1"/>
    <property type="molecule type" value="Genomic_DNA"/>
</dbReference>
<organism evidence="2 3">
    <name type="scientific">Folsomia candida</name>
    <name type="common">Springtail</name>
    <dbReference type="NCBI Taxonomy" id="158441"/>
    <lineage>
        <taxon>Eukaryota</taxon>
        <taxon>Metazoa</taxon>
        <taxon>Ecdysozoa</taxon>
        <taxon>Arthropoda</taxon>
        <taxon>Hexapoda</taxon>
        <taxon>Collembola</taxon>
        <taxon>Entomobryomorpha</taxon>
        <taxon>Isotomoidea</taxon>
        <taxon>Isotomidae</taxon>
        <taxon>Proisotominae</taxon>
        <taxon>Folsomia</taxon>
    </lineage>
</organism>
<feature type="transmembrane region" description="Helical" evidence="1">
    <location>
        <begin position="332"/>
        <end position="355"/>
    </location>
</feature>
<sequence>MNQPTKIVSDFEERESLQINIFGSRIAYPCQLAIAISNIYLLKHEYGTEADSHKYIQTVFDANMFFWDEHSRWEVTGYDVLIMFVATPSHLSISDRISFSRYVYAKIVVVLVLDYGRFEVCAWSSKYWDTSTKWKYHSEELCCREEIISRSDYNIVNFYNNIPIPLMAWCSIKNRLANIPELKFYKNMLNRFDIPVDGSVEKYIVLLAIDGANETVIFRGFCDNVQSWLSIATDVKEFWGFYNYPVETLETSGYEFLTCYKTEYITFELYITPFKTGLWVSVVSSLTLIIAITTVYKYYSNLSGISFPPWLFILATIFEETGHLPVKIERNIFFRFVLGSWCLVSVILTNCYNGIMISELNSPLPTHRLSLFEHLVCERMTESDVLKTFDSQEYFLKGSTNHLALIDPTDGIFKNAYTRIAWYLITLGSYTPNSDEFHYLKGIREFENPFVSKECFHLLSLPHGYISGYPHHPDFLDNLLQAYSEIYQGMPDMNTIIKKFINLLDPLYGHHMKGFLYLSPNQTIAQLQSSVEGELLGCGKSVYVAKSNAIQAQLDFFAMHYPRKKFYKGKEVLGRFTLSIKFYYKGRSKVPKYFKSLIGAGIYHNLRKGDTYLNNLRRKPVNKLEMEELAPPIRLHGPIVTLFILYGTMVLVASFCCMVETPKYNVGLRVVKPFQLMYNLEFWCHLKHSKRKILSPEYGLPFHYGRKGRSDGDLEQRKPHPQVGVAFSAFDVNHVNHVMRHELFFSEERPSRWSPLIL</sequence>
<keyword evidence="1" id="KW-0812">Transmembrane</keyword>
<protein>
    <submittedName>
        <fullName evidence="2">Uncharacterized protein</fullName>
    </submittedName>
</protein>
<reference evidence="2 3" key="1">
    <citation type="submission" date="2015-12" db="EMBL/GenBank/DDBJ databases">
        <title>The genome of Folsomia candida.</title>
        <authorList>
            <person name="Faddeeva A."/>
            <person name="Derks M.F."/>
            <person name="Anvar Y."/>
            <person name="Smit S."/>
            <person name="Van Straalen N."/>
            <person name="Roelofs D."/>
        </authorList>
    </citation>
    <scope>NUCLEOTIDE SEQUENCE [LARGE SCALE GENOMIC DNA]</scope>
    <source>
        <strain evidence="2 3">VU population</strain>
        <tissue evidence="2">Whole body</tissue>
    </source>
</reference>
<keyword evidence="3" id="KW-1185">Reference proteome</keyword>
<gene>
    <name evidence="2" type="ORF">Fcan01_23953</name>
</gene>
<evidence type="ECO:0000313" key="3">
    <source>
        <dbReference type="Proteomes" id="UP000198287"/>
    </source>
</evidence>
<dbReference type="Gene3D" id="1.10.287.70">
    <property type="match status" value="1"/>
</dbReference>
<feature type="transmembrane region" description="Helical" evidence="1">
    <location>
        <begin position="277"/>
        <end position="296"/>
    </location>
</feature>
<keyword evidence="1" id="KW-1133">Transmembrane helix</keyword>
<comment type="caution">
    <text evidence="2">The sequence shown here is derived from an EMBL/GenBank/DDBJ whole genome shotgun (WGS) entry which is preliminary data.</text>
</comment>
<name>A0A226D8R2_FOLCA</name>
<evidence type="ECO:0000313" key="2">
    <source>
        <dbReference type="EMBL" id="OXA41278.1"/>
    </source>
</evidence>
<dbReference type="Proteomes" id="UP000198287">
    <property type="component" value="Unassembled WGS sequence"/>
</dbReference>
<accession>A0A226D8R2</accession>
<proteinExistence type="predicted"/>
<keyword evidence="1" id="KW-0472">Membrane</keyword>
<evidence type="ECO:0000256" key="1">
    <source>
        <dbReference type="SAM" id="Phobius"/>
    </source>
</evidence>